<accession>A0A9N7MS67</accession>
<dbReference type="Pfam" id="PF03629">
    <property type="entry name" value="SASA"/>
    <property type="match status" value="1"/>
</dbReference>
<comment type="caution">
    <text evidence="4">The sequence shown here is derived from an EMBL/GenBank/DDBJ whole genome shotgun (WGS) entry which is preliminary data.</text>
</comment>
<dbReference type="Proteomes" id="UP001153555">
    <property type="component" value="Unassembled WGS sequence"/>
</dbReference>
<dbReference type="AlphaFoldDB" id="A0A9N7MS67"/>
<dbReference type="InterPro" id="IPR052940">
    <property type="entry name" value="Carb_Esterase_6"/>
</dbReference>
<keyword evidence="5" id="KW-1185">Reference proteome</keyword>
<evidence type="ECO:0000259" key="3">
    <source>
        <dbReference type="Pfam" id="PF03629"/>
    </source>
</evidence>
<dbReference type="InterPro" id="IPR036514">
    <property type="entry name" value="SGNH_hydro_sf"/>
</dbReference>
<dbReference type="PANTHER" id="PTHR31988:SF15">
    <property type="entry name" value="ESTERASE, PUTATIVE (DUF303)-RELATED"/>
    <property type="match status" value="1"/>
</dbReference>
<feature type="chain" id="PRO_5040470609" evidence="2">
    <location>
        <begin position="20"/>
        <end position="273"/>
    </location>
</feature>
<evidence type="ECO:0000256" key="1">
    <source>
        <dbReference type="ARBA" id="ARBA00022801"/>
    </source>
</evidence>
<dbReference type="EMBL" id="CACSLK010015718">
    <property type="protein sequence ID" value="CAA0817285.1"/>
    <property type="molecule type" value="Genomic_DNA"/>
</dbReference>
<dbReference type="SUPFAM" id="SSF52266">
    <property type="entry name" value="SGNH hydrolase"/>
    <property type="match status" value="1"/>
</dbReference>
<name>A0A9N7MS67_STRHE</name>
<gene>
    <name evidence="4" type="ORF">SHERM_16952</name>
</gene>
<evidence type="ECO:0000313" key="5">
    <source>
        <dbReference type="Proteomes" id="UP001153555"/>
    </source>
</evidence>
<organism evidence="4 5">
    <name type="scientific">Striga hermonthica</name>
    <name type="common">Purple witchweed</name>
    <name type="synonym">Buchnera hermonthica</name>
    <dbReference type="NCBI Taxonomy" id="68872"/>
    <lineage>
        <taxon>Eukaryota</taxon>
        <taxon>Viridiplantae</taxon>
        <taxon>Streptophyta</taxon>
        <taxon>Embryophyta</taxon>
        <taxon>Tracheophyta</taxon>
        <taxon>Spermatophyta</taxon>
        <taxon>Magnoliopsida</taxon>
        <taxon>eudicotyledons</taxon>
        <taxon>Gunneridae</taxon>
        <taxon>Pentapetalae</taxon>
        <taxon>asterids</taxon>
        <taxon>lamiids</taxon>
        <taxon>Lamiales</taxon>
        <taxon>Orobanchaceae</taxon>
        <taxon>Buchnereae</taxon>
        <taxon>Striga</taxon>
    </lineage>
</organism>
<feature type="domain" description="Sialate O-acetylesterase" evidence="3">
    <location>
        <begin position="30"/>
        <end position="271"/>
    </location>
</feature>
<reference evidence="4" key="1">
    <citation type="submission" date="2019-12" db="EMBL/GenBank/DDBJ databases">
        <authorList>
            <person name="Scholes J."/>
        </authorList>
    </citation>
    <scope>NUCLEOTIDE SEQUENCE</scope>
</reference>
<dbReference type="GO" id="GO:0016787">
    <property type="term" value="F:hydrolase activity"/>
    <property type="evidence" value="ECO:0007669"/>
    <property type="project" value="UniProtKB-KW"/>
</dbReference>
<dbReference type="OrthoDB" id="42638at2759"/>
<protein>
    <submittedName>
        <fullName evidence="4">Probable carbohydrate esterase</fullName>
    </submittedName>
</protein>
<feature type="signal peptide" evidence="2">
    <location>
        <begin position="1"/>
        <end position="19"/>
    </location>
</feature>
<evidence type="ECO:0000256" key="2">
    <source>
        <dbReference type="SAM" id="SignalP"/>
    </source>
</evidence>
<dbReference type="InterPro" id="IPR005181">
    <property type="entry name" value="SASA"/>
</dbReference>
<keyword evidence="2" id="KW-0732">Signal</keyword>
<keyword evidence="1" id="KW-0378">Hydrolase</keyword>
<dbReference type="PANTHER" id="PTHR31988">
    <property type="entry name" value="ESTERASE, PUTATIVE (DUF303)-RELATED"/>
    <property type="match status" value="1"/>
</dbReference>
<dbReference type="Gene3D" id="3.40.50.1110">
    <property type="entry name" value="SGNH hydrolase"/>
    <property type="match status" value="1"/>
</dbReference>
<sequence>MHPVIFILILILFFFSTGGTNPINVTTYTILLAGESNMAGRGGVNGTWDRFIPPESLPANPDSVIRLSPELRWEPATEPLHHSIDITVDQDHLGIGPGMAFATALLRRVDPSNTGTATVALVPAAMGDSGILRWQSGNSSAVYLNLLVRAEAAALSFGPIAGMLWYQGESDTVSPQLAAAYGPRLRDFFNSIRADLAMPQLPIIQVALASGILNRTAPADLETVRSAQLGLRMARVRCVDAMGLKLESNDTHLTTAAQVKLGQLMADAFLQPW</sequence>
<evidence type="ECO:0000313" key="4">
    <source>
        <dbReference type="EMBL" id="CAA0817285.1"/>
    </source>
</evidence>
<proteinExistence type="predicted"/>